<accession>A0AAW5V7T5</accession>
<evidence type="ECO:0008006" key="4">
    <source>
        <dbReference type="Google" id="ProtNLM"/>
    </source>
</evidence>
<feature type="signal peptide" evidence="1">
    <location>
        <begin position="1"/>
        <end position="17"/>
    </location>
</feature>
<sequence length="274" mass="32526">MKYFWLYLLTFSLFINCATNSTQNLPSEEVTSPINVDEEKPTQEVILNTLLELFSSDYILFEHGKDKGTNFVGQFKLKYEQNSLGIFDYIRRQKFTKYKDIDPFKRKDEEADDDRLLKSKKFTIIESKFDILNYDLENQKYTYDFLKQKVSFKIDSSKVQSMRNGDYRIFFYAKFTNPKIVSVKGKYCTKRSSYTNTPGFYPCLNEKEISVDLDEFQLEIIGIDIIKGMITPEELIFSTKLKKSINVKALYDDQSSPYNWVDRDYVKKHIYYWS</sequence>
<name>A0AAW5V7T5_9LEPT</name>
<feature type="chain" id="PRO_5043767426" description="Lipoprotein" evidence="1">
    <location>
        <begin position="18"/>
        <end position="274"/>
    </location>
</feature>
<dbReference type="AlphaFoldDB" id="A0AAW5V7T5"/>
<evidence type="ECO:0000256" key="1">
    <source>
        <dbReference type="SAM" id="SignalP"/>
    </source>
</evidence>
<gene>
    <name evidence="2" type="ORF">ND810_18415</name>
</gene>
<reference evidence="2" key="1">
    <citation type="submission" date="2022-06" db="EMBL/GenBank/DDBJ databases">
        <title>Leptospira isolates from biofilms formed at urban environments.</title>
        <authorList>
            <person name="Ribeiro P.S."/>
            <person name="Sousa T."/>
            <person name="Carvalho N."/>
            <person name="Aburjaile F."/>
            <person name="Neves F."/>
            <person name="Oliveira D."/>
            <person name="Blanco L."/>
            <person name="Lima J."/>
            <person name="Costa F."/>
            <person name="Brenig B."/>
            <person name="Soares S."/>
            <person name="Ramos R."/>
            <person name="Goes-Neto A."/>
            <person name="Matiuzzi M."/>
            <person name="Azevedo V."/>
            <person name="Ristow P."/>
        </authorList>
    </citation>
    <scope>NUCLEOTIDE SEQUENCE</scope>
    <source>
        <strain evidence="2">VSF7</strain>
    </source>
</reference>
<proteinExistence type="predicted"/>
<evidence type="ECO:0000313" key="3">
    <source>
        <dbReference type="Proteomes" id="UP001209694"/>
    </source>
</evidence>
<dbReference type="RefSeq" id="WP_265394641.1">
    <property type="nucleotide sequence ID" value="NZ_JAMQQD010000011.1"/>
</dbReference>
<keyword evidence="1" id="KW-0732">Signal</keyword>
<comment type="caution">
    <text evidence="2">The sequence shown here is derived from an EMBL/GenBank/DDBJ whole genome shotgun (WGS) entry which is preliminary data.</text>
</comment>
<dbReference type="Proteomes" id="UP001209694">
    <property type="component" value="Unassembled WGS sequence"/>
</dbReference>
<protein>
    <recommendedName>
        <fullName evidence="4">Lipoprotein</fullName>
    </recommendedName>
</protein>
<dbReference type="EMBL" id="JAMQQD010000011">
    <property type="protein sequence ID" value="MCW7517147.1"/>
    <property type="molecule type" value="Genomic_DNA"/>
</dbReference>
<evidence type="ECO:0000313" key="2">
    <source>
        <dbReference type="EMBL" id="MCW7517147.1"/>
    </source>
</evidence>
<organism evidence="2 3">
    <name type="scientific">Leptospira levettii</name>
    <dbReference type="NCBI Taxonomy" id="2023178"/>
    <lineage>
        <taxon>Bacteria</taxon>
        <taxon>Pseudomonadati</taxon>
        <taxon>Spirochaetota</taxon>
        <taxon>Spirochaetia</taxon>
        <taxon>Leptospirales</taxon>
        <taxon>Leptospiraceae</taxon>
        <taxon>Leptospira</taxon>
    </lineage>
</organism>